<dbReference type="AlphaFoldDB" id="F2AR58"/>
<reference evidence="4 5" key="1">
    <citation type="journal article" date="2013" name="Mar. Genomics">
        <title>Expression of sulfatases in Rhodopirellula baltica and the diversity of sulfatases in the genus Rhodopirellula.</title>
        <authorList>
            <person name="Wegner C.E."/>
            <person name="Richter-Heitmann T."/>
            <person name="Klindworth A."/>
            <person name="Klockow C."/>
            <person name="Richter M."/>
            <person name="Achstetter T."/>
            <person name="Glockner F.O."/>
            <person name="Harder J."/>
        </authorList>
    </citation>
    <scope>NUCLEOTIDE SEQUENCE [LARGE SCALE GENOMIC DNA]</scope>
    <source>
        <strain evidence="4 5">WH47</strain>
    </source>
</reference>
<dbReference type="Proteomes" id="UP000006222">
    <property type="component" value="Unassembled WGS sequence"/>
</dbReference>
<feature type="coiled-coil region" evidence="2">
    <location>
        <begin position="351"/>
        <end position="433"/>
    </location>
</feature>
<dbReference type="EMBL" id="AFAR01000124">
    <property type="protein sequence ID" value="EGF27866.1"/>
    <property type="molecule type" value="Genomic_DNA"/>
</dbReference>
<dbReference type="PANTHER" id="PTHR13806:SF31">
    <property type="entry name" value="FLOTILLIN-LIKE PROTEIN 1-RELATED"/>
    <property type="match status" value="1"/>
</dbReference>
<evidence type="ECO:0000313" key="5">
    <source>
        <dbReference type="Proteomes" id="UP000006222"/>
    </source>
</evidence>
<keyword evidence="3" id="KW-0812">Transmembrane</keyword>
<dbReference type="InterPro" id="IPR027705">
    <property type="entry name" value="Flotillin_fam"/>
</dbReference>
<protein>
    <recommendedName>
        <fullName evidence="6">Band 7 protein</fullName>
    </recommendedName>
</protein>
<sequence>MLAALITDSVGLDALIIVVGGLFLVGLVVALLFKSYYIKVGPDRAIVKSGAGGVRAVTGEGMLIIPLIQQYEFMDLTLKSFEIHRQGSEGLICRDNIRADIKVAFFVRVDKSPEEMKEVAQSIGAKRCSELETLRELFDAKFSEALKTVGKQFDFVDLYDQRDKFKEEILKVIGTDLNGYRLDDAAIDYLEQTPLDMLSPTNILDAEGIKKITELTSMEKVKENQFTRDKEKTLKKQDVEAEETILELERQRVEAVEKQQREIAEITSREQASAAKVREEQRLESERARIQTEEEIGIAEENKSRQILVAMRNKEKTDAVELERVNRDRDLEATERLRVVGVAEVEKEKAIEIEKRNIQEVIRERVAVERAVVEEQERIKDTEEHAKAERQKTVQITAAQMKAEEELIRQTKLAQAEKESSELLAEKIRIEAEARRDAAEKETAATKMLAEAEAAQAAAAGLAEAQVQEAKAVSLEKEGMAEAKVSREKYTAEATGITEKAEAMKKLDGVGKDHEEFKLKLEKEKFVEVAAIEAQRGIAESQAGVIGEALQAARIDIVGGDGEFFEQITSAVKGGKAIDRFVYNSQVATDIKNTFFDGNADYFRDQVKELIAQFGLDTDGVKDLSIAALIAKLMGMSSTDDVRTQLTSLLSMAGTANVADQKVSRLLTSEPATVPAKKVSPNGKKA</sequence>
<feature type="transmembrane region" description="Helical" evidence="3">
    <location>
        <begin position="12"/>
        <end position="33"/>
    </location>
</feature>
<evidence type="ECO:0008006" key="6">
    <source>
        <dbReference type="Google" id="ProtNLM"/>
    </source>
</evidence>
<keyword evidence="3" id="KW-0472">Membrane</keyword>
<dbReference type="SUPFAM" id="SSF117892">
    <property type="entry name" value="Band 7/SPFH domain"/>
    <property type="match status" value="1"/>
</dbReference>
<evidence type="ECO:0000256" key="3">
    <source>
        <dbReference type="SAM" id="Phobius"/>
    </source>
</evidence>
<keyword evidence="3" id="KW-1133">Transmembrane helix</keyword>
<dbReference type="CDD" id="cd03399">
    <property type="entry name" value="SPFH_flotillin"/>
    <property type="match status" value="1"/>
</dbReference>
<evidence type="ECO:0000256" key="2">
    <source>
        <dbReference type="SAM" id="Coils"/>
    </source>
</evidence>
<name>F2AR58_RHOBT</name>
<dbReference type="PANTHER" id="PTHR13806">
    <property type="entry name" value="FLOTILLIN-RELATED"/>
    <property type="match status" value="1"/>
</dbReference>
<dbReference type="RefSeq" id="WP_007326119.1">
    <property type="nucleotide sequence ID" value="NZ_AFAR01000124.1"/>
</dbReference>
<comment type="subcellular location">
    <subcellularLocation>
        <location evidence="1">Endomembrane system</location>
    </subcellularLocation>
</comment>
<dbReference type="Gene3D" id="3.30.479.30">
    <property type="entry name" value="Band 7 domain"/>
    <property type="match status" value="1"/>
</dbReference>
<proteinExistence type="predicted"/>
<dbReference type="GO" id="GO:0005886">
    <property type="term" value="C:plasma membrane"/>
    <property type="evidence" value="ECO:0007669"/>
    <property type="project" value="TreeGrafter"/>
</dbReference>
<accession>F2AR58</accession>
<evidence type="ECO:0000313" key="4">
    <source>
        <dbReference type="EMBL" id="EGF27866.1"/>
    </source>
</evidence>
<comment type="caution">
    <text evidence="4">The sequence shown here is derived from an EMBL/GenBank/DDBJ whole genome shotgun (WGS) entry which is preliminary data.</text>
</comment>
<dbReference type="GO" id="GO:0012505">
    <property type="term" value="C:endomembrane system"/>
    <property type="evidence" value="ECO:0007669"/>
    <property type="project" value="UniProtKB-SubCell"/>
</dbReference>
<organism evidence="4 5">
    <name type="scientific">Rhodopirellula baltica WH47</name>
    <dbReference type="NCBI Taxonomy" id="991778"/>
    <lineage>
        <taxon>Bacteria</taxon>
        <taxon>Pseudomonadati</taxon>
        <taxon>Planctomycetota</taxon>
        <taxon>Planctomycetia</taxon>
        <taxon>Pirellulales</taxon>
        <taxon>Pirellulaceae</taxon>
        <taxon>Rhodopirellula</taxon>
    </lineage>
</organism>
<dbReference type="InterPro" id="IPR036013">
    <property type="entry name" value="Band_7/SPFH_dom_sf"/>
</dbReference>
<evidence type="ECO:0000256" key="1">
    <source>
        <dbReference type="ARBA" id="ARBA00004308"/>
    </source>
</evidence>
<feature type="coiled-coil region" evidence="2">
    <location>
        <begin position="231"/>
        <end position="296"/>
    </location>
</feature>
<dbReference type="PATRIC" id="fig|991778.3.peg.2317"/>
<keyword evidence="2" id="KW-0175">Coiled coil</keyword>
<gene>
    <name evidence="4" type="ORF">RBWH47_00198</name>
</gene>